<keyword evidence="3" id="KW-1185">Reference proteome</keyword>
<name>A0ABP9PED7_9PSEU</name>
<feature type="transmembrane region" description="Helical" evidence="1">
    <location>
        <begin position="157"/>
        <end position="175"/>
    </location>
</feature>
<accession>A0ABP9PED7</accession>
<dbReference type="InterPro" id="IPR016566">
    <property type="entry name" value="UCP010219"/>
</dbReference>
<keyword evidence="1" id="KW-0812">Transmembrane</keyword>
<evidence type="ECO:0000313" key="2">
    <source>
        <dbReference type="EMBL" id="GAA5145292.1"/>
    </source>
</evidence>
<dbReference type="RefSeq" id="WP_185058574.1">
    <property type="nucleotide sequence ID" value="NZ_BAABJP010000001.1"/>
</dbReference>
<keyword evidence="1" id="KW-0472">Membrane</keyword>
<organism evidence="2 3">
    <name type="scientific">Pseudonocardia eucalypti</name>
    <dbReference type="NCBI Taxonomy" id="648755"/>
    <lineage>
        <taxon>Bacteria</taxon>
        <taxon>Bacillati</taxon>
        <taxon>Actinomycetota</taxon>
        <taxon>Actinomycetes</taxon>
        <taxon>Pseudonocardiales</taxon>
        <taxon>Pseudonocardiaceae</taxon>
        <taxon>Pseudonocardia</taxon>
    </lineage>
</organism>
<feature type="transmembrane region" description="Helical" evidence="1">
    <location>
        <begin position="21"/>
        <end position="39"/>
    </location>
</feature>
<evidence type="ECO:0000313" key="3">
    <source>
        <dbReference type="Proteomes" id="UP001428817"/>
    </source>
</evidence>
<proteinExistence type="predicted"/>
<dbReference type="EMBL" id="BAABJP010000001">
    <property type="protein sequence ID" value="GAA5145292.1"/>
    <property type="molecule type" value="Genomic_DNA"/>
</dbReference>
<protein>
    <submittedName>
        <fullName evidence="2">DUF3159 domain-containing protein</fullName>
    </submittedName>
</protein>
<dbReference type="Pfam" id="PF11361">
    <property type="entry name" value="DUF3159"/>
    <property type="match status" value="1"/>
</dbReference>
<feature type="transmembrane region" description="Helical" evidence="1">
    <location>
        <begin position="114"/>
        <end position="136"/>
    </location>
</feature>
<feature type="transmembrane region" description="Helical" evidence="1">
    <location>
        <begin position="51"/>
        <end position="70"/>
    </location>
</feature>
<sequence>MTREPEAAASPLAEVLGGRTGALDAGVPAVAFVTGWAIAGAGSTTDSTNAVLWGAGAALAAGVVIAVIRLARGRRPAAVVLGLLGVAVASLVVLRTGRAADFFLLQIASNVLSTLVWAASVVIRWPLLGVIVGLALGQKTRWRADPWLLRGYSRASWVWAAQYVVRVAVFVPLYLSDQVIALGIARALTWVPLVACVALSWPVMRTALPEDHPGIRYPRSRSGESTHDQ</sequence>
<comment type="caution">
    <text evidence="2">The sequence shown here is derived from an EMBL/GenBank/DDBJ whole genome shotgun (WGS) entry which is preliminary data.</text>
</comment>
<reference evidence="3" key="1">
    <citation type="journal article" date="2019" name="Int. J. Syst. Evol. Microbiol.">
        <title>The Global Catalogue of Microorganisms (GCM) 10K type strain sequencing project: providing services to taxonomists for standard genome sequencing and annotation.</title>
        <authorList>
            <consortium name="The Broad Institute Genomics Platform"/>
            <consortium name="The Broad Institute Genome Sequencing Center for Infectious Disease"/>
            <person name="Wu L."/>
            <person name="Ma J."/>
        </authorList>
    </citation>
    <scope>NUCLEOTIDE SEQUENCE [LARGE SCALE GENOMIC DNA]</scope>
    <source>
        <strain evidence="3">JCM 18303</strain>
    </source>
</reference>
<dbReference type="Proteomes" id="UP001428817">
    <property type="component" value="Unassembled WGS sequence"/>
</dbReference>
<evidence type="ECO:0000256" key="1">
    <source>
        <dbReference type="SAM" id="Phobius"/>
    </source>
</evidence>
<feature type="transmembrane region" description="Helical" evidence="1">
    <location>
        <begin position="181"/>
        <end position="201"/>
    </location>
</feature>
<keyword evidence="1" id="KW-1133">Transmembrane helix</keyword>
<feature type="transmembrane region" description="Helical" evidence="1">
    <location>
        <begin position="77"/>
        <end position="94"/>
    </location>
</feature>
<gene>
    <name evidence="2" type="ORF">GCM10023321_02950</name>
</gene>